<evidence type="ECO:0000256" key="1">
    <source>
        <dbReference type="ARBA" id="ARBA00023015"/>
    </source>
</evidence>
<dbReference type="PRINTS" id="PR00455">
    <property type="entry name" value="HTHTETR"/>
</dbReference>
<dbReference type="Pfam" id="PF00440">
    <property type="entry name" value="TetR_N"/>
    <property type="match status" value="1"/>
</dbReference>
<name>A0A7J5BP03_9MICO</name>
<proteinExistence type="predicted"/>
<dbReference type="GO" id="GO:0000976">
    <property type="term" value="F:transcription cis-regulatory region binding"/>
    <property type="evidence" value="ECO:0007669"/>
    <property type="project" value="TreeGrafter"/>
</dbReference>
<evidence type="ECO:0000259" key="5">
    <source>
        <dbReference type="PROSITE" id="PS50977"/>
    </source>
</evidence>
<dbReference type="AlphaFoldDB" id="A0A7J5BP03"/>
<sequence length="193" mass="20892">MRADARANRQELIEAGRRAIAERGTAFSLRTVAQDAGVGIATLYRHFPTRDDLVLGVVDEAWARIDEVVDRHEAEWADDPASAWRSTIQEVAALEIGALAEQIAPFAASETVTAAATLRQLGRETRLAPVLERARAADLLSPDVDAASLVVAIASLSRPLPEHITTILPDHRAWLVDTFVRGLAVDRASNTDA</sequence>
<dbReference type="SUPFAM" id="SSF48498">
    <property type="entry name" value="Tetracyclin repressor-like, C-terminal domain"/>
    <property type="match status" value="1"/>
</dbReference>
<feature type="domain" description="HTH tetR-type" evidence="5">
    <location>
        <begin position="6"/>
        <end position="65"/>
    </location>
</feature>
<dbReference type="Proteomes" id="UP000467240">
    <property type="component" value="Unassembled WGS sequence"/>
</dbReference>
<dbReference type="PROSITE" id="PS50977">
    <property type="entry name" value="HTH_TETR_2"/>
    <property type="match status" value="1"/>
</dbReference>
<dbReference type="InterPro" id="IPR036271">
    <property type="entry name" value="Tet_transcr_reg_TetR-rel_C_sf"/>
</dbReference>
<evidence type="ECO:0000256" key="3">
    <source>
        <dbReference type="ARBA" id="ARBA00023163"/>
    </source>
</evidence>
<keyword evidence="7" id="KW-1185">Reference proteome</keyword>
<reference evidence="6 7" key="1">
    <citation type="submission" date="2019-09" db="EMBL/GenBank/DDBJ databases">
        <title>Phylogeny of genus Pseudoclavibacter and closely related genus.</title>
        <authorList>
            <person name="Li Y."/>
        </authorList>
    </citation>
    <scope>NUCLEOTIDE SEQUENCE [LARGE SCALE GENOMIC DNA]</scope>
    <source>
        <strain evidence="6 7">DSM 23821</strain>
    </source>
</reference>
<dbReference type="InterPro" id="IPR001647">
    <property type="entry name" value="HTH_TetR"/>
</dbReference>
<feature type="DNA-binding region" description="H-T-H motif" evidence="4">
    <location>
        <begin position="28"/>
        <end position="47"/>
    </location>
</feature>
<accession>A0A7J5BP03</accession>
<evidence type="ECO:0000313" key="6">
    <source>
        <dbReference type="EMBL" id="KAB1654293.1"/>
    </source>
</evidence>
<dbReference type="RefSeq" id="WP_158041530.1">
    <property type="nucleotide sequence ID" value="NZ_JACCFV010000001.1"/>
</dbReference>
<dbReference type="PANTHER" id="PTHR30055">
    <property type="entry name" value="HTH-TYPE TRANSCRIPTIONAL REGULATOR RUTR"/>
    <property type="match status" value="1"/>
</dbReference>
<dbReference type="InterPro" id="IPR009057">
    <property type="entry name" value="Homeodomain-like_sf"/>
</dbReference>
<dbReference type="EMBL" id="WBJZ01000019">
    <property type="protein sequence ID" value="KAB1654293.1"/>
    <property type="molecule type" value="Genomic_DNA"/>
</dbReference>
<dbReference type="PANTHER" id="PTHR30055:SF234">
    <property type="entry name" value="HTH-TYPE TRANSCRIPTIONAL REGULATOR BETI"/>
    <property type="match status" value="1"/>
</dbReference>
<evidence type="ECO:0000256" key="2">
    <source>
        <dbReference type="ARBA" id="ARBA00023125"/>
    </source>
</evidence>
<dbReference type="InterPro" id="IPR050109">
    <property type="entry name" value="HTH-type_TetR-like_transc_reg"/>
</dbReference>
<evidence type="ECO:0000256" key="4">
    <source>
        <dbReference type="PROSITE-ProRule" id="PRU00335"/>
    </source>
</evidence>
<dbReference type="SUPFAM" id="SSF46689">
    <property type="entry name" value="Homeodomain-like"/>
    <property type="match status" value="1"/>
</dbReference>
<evidence type="ECO:0000313" key="7">
    <source>
        <dbReference type="Proteomes" id="UP000467240"/>
    </source>
</evidence>
<organism evidence="6 7">
    <name type="scientific">Pseudoclavibacter chungangensis</name>
    <dbReference type="NCBI Taxonomy" id="587635"/>
    <lineage>
        <taxon>Bacteria</taxon>
        <taxon>Bacillati</taxon>
        <taxon>Actinomycetota</taxon>
        <taxon>Actinomycetes</taxon>
        <taxon>Micrococcales</taxon>
        <taxon>Microbacteriaceae</taxon>
        <taxon>Pseudoclavibacter</taxon>
    </lineage>
</organism>
<dbReference type="GO" id="GO:0003700">
    <property type="term" value="F:DNA-binding transcription factor activity"/>
    <property type="evidence" value="ECO:0007669"/>
    <property type="project" value="TreeGrafter"/>
</dbReference>
<keyword evidence="1" id="KW-0805">Transcription regulation</keyword>
<keyword evidence="2 4" id="KW-0238">DNA-binding</keyword>
<comment type="caution">
    <text evidence="6">The sequence shown here is derived from an EMBL/GenBank/DDBJ whole genome shotgun (WGS) entry which is preliminary data.</text>
</comment>
<dbReference type="Gene3D" id="1.10.357.10">
    <property type="entry name" value="Tetracycline Repressor, domain 2"/>
    <property type="match status" value="1"/>
</dbReference>
<keyword evidence="3" id="KW-0804">Transcription</keyword>
<gene>
    <name evidence="6" type="ORF">F8O01_13740</name>
</gene>
<protein>
    <submittedName>
        <fullName evidence="6">TetR/AcrR family transcriptional regulator</fullName>
    </submittedName>
</protein>
<dbReference type="OrthoDB" id="3192968at2"/>